<organism evidence="8 9">
    <name type="scientific">Advenella alkanexedens</name>
    <dbReference type="NCBI Taxonomy" id="1481665"/>
    <lineage>
        <taxon>Bacteria</taxon>
        <taxon>Pseudomonadati</taxon>
        <taxon>Pseudomonadota</taxon>
        <taxon>Betaproteobacteria</taxon>
        <taxon>Burkholderiales</taxon>
        <taxon>Alcaligenaceae</taxon>
    </lineage>
</organism>
<dbReference type="Pfam" id="PF12806">
    <property type="entry name" value="Acyl-CoA_dh_C"/>
    <property type="match status" value="1"/>
</dbReference>
<dbReference type="EMBL" id="JAHSPR010000005">
    <property type="protein sequence ID" value="MBV4397141.1"/>
    <property type="molecule type" value="Genomic_DNA"/>
</dbReference>
<dbReference type="Proteomes" id="UP000722165">
    <property type="component" value="Unassembled WGS sequence"/>
</dbReference>
<evidence type="ECO:0000259" key="7">
    <source>
        <dbReference type="Pfam" id="PF12806"/>
    </source>
</evidence>
<protein>
    <submittedName>
        <fullName evidence="8">Acyl-CoA dehydrogenase</fullName>
    </submittedName>
</protein>
<dbReference type="InterPro" id="IPR025878">
    <property type="entry name" value="Acyl-CoA_dh-like_C_dom"/>
</dbReference>
<evidence type="ECO:0000313" key="8">
    <source>
        <dbReference type="EMBL" id="MBV4397141.1"/>
    </source>
</evidence>
<dbReference type="Pfam" id="PF02770">
    <property type="entry name" value="Acyl-CoA_dh_M"/>
    <property type="match status" value="1"/>
</dbReference>
<comment type="caution">
    <text evidence="8">The sequence shown here is derived from an EMBL/GenBank/DDBJ whole genome shotgun (WGS) entry which is preliminary data.</text>
</comment>
<dbReference type="InterPro" id="IPR052166">
    <property type="entry name" value="Diverse_Acyl-CoA_DH"/>
</dbReference>
<gene>
    <name evidence="8" type="ORF">KU392_07765</name>
</gene>
<keyword evidence="9" id="KW-1185">Reference proteome</keyword>
<dbReference type="InterPro" id="IPR006091">
    <property type="entry name" value="Acyl-CoA_Oxase/DH_mid-dom"/>
</dbReference>
<evidence type="ECO:0000256" key="2">
    <source>
        <dbReference type="ARBA" id="ARBA00022630"/>
    </source>
</evidence>
<evidence type="ECO:0000259" key="4">
    <source>
        <dbReference type="Pfam" id="PF00441"/>
    </source>
</evidence>
<accession>A0ABS6NNC7</accession>
<proteinExistence type="predicted"/>
<sequence length="600" mass="64577">MSYKAPIEDIVFNLKDMGLLNDVLPLPGFEEVSEDVVEAVLEENARFVEEVVAPLNVVGDREHSIWNDGHVKTPQGFKEAFEIFASGGWQGLQHDAEHGGQGFPKVVAAATSENLNAANLSFALCPMLTDGAIEAITQAGSREQKETYIPPMLEGRWTGTMNLTEPQAGSDLALVNAKAVPQDDGSYRIFGQKIFITYGEHDMAENIVHLVLARTPGSPVGIKGISLFIVPKFLVNEDGSLGKRNDVWCASLEEKLGINASPTAVLLFGSGKSEEVGEGAIGYLVGQENQGLQYMFVMMNAARYNVGIQGIAVSERALQQAQEYAQERVQSNALEGSAGPVPIVNHPDVQRMLATMRGLTEGARAVAMYAARANDLSVNHPDESVRASNKAAYEYLVPIVKGFSTENAVEVSSLGVQVHGGMGFIEETGAAQYYRDARILSIYEGTTAIQANDFVGRKTLRDGGAVAKGFVKAMHETVAELKQAANSSSQSAFIATRLDIAIQAYEASIDYVLETAKAGNVRAVFMGSVPFLMLSGYVHAGWQLARAALKCQGRDEAFYRQKQSTAVFYAAHLLPRVSALSAAVQAGDLAQESLAYLKTV</sequence>
<reference evidence="8 9" key="1">
    <citation type="submission" date="2021-06" db="EMBL/GenBank/DDBJ databases">
        <authorList>
            <person name="Lu T."/>
            <person name="Wang Q."/>
            <person name="Han X."/>
        </authorList>
    </citation>
    <scope>NUCLEOTIDE SEQUENCE [LARGE SCALE GENOMIC DNA]</scope>
    <source>
        <strain evidence="8 9">LAM0050</strain>
    </source>
</reference>
<evidence type="ECO:0000259" key="6">
    <source>
        <dbReference type="Pfam" id="PF02771"/>
    </source>
</evidence>
<dbReference type="InterPro" id="IPR013786">
    <property type="entry name" value="AcylCoA_DH/ox_N"/>
</dbReference>
<name>A0ABS6NNC7_9BURK</name>
<evidence type="ECO:0000259" key="5">
    <source>
        <dbReference type="Pfam" id="PF02770"/>
    </source>
</evidence>
<keyword evidence="3" id="KW-0560">Oxidoreductase</keyword>
<comment type="cofactor">
    <cofactor evidence="1">
        <name>FAD</name>
        <dbReference type="ChEBI" id="CHEBI:57692"/>
    </cofactor>
</comment>
<dbReference type="PANTHER" id="PTHR42803">
    <property type="entry name" value="ACYL-COA DEHYDROGENASE"/>
    <property type="match status" value="1"/>
</dbReference>
<dbReference type="PANTHER" id="PTHR42803:SF1">
    <property type="entry name" value="BROAD-SPECIFICITY LINEAR ACYL-COA DEHYDROGENASE FADE5"/>
    <property type="match status" value="1"/>
</dbReference>
<evidence type="ECO:0000313" key="9">
    <source>
        <dbReference type="Proteomes" id="UP000722165"/>
    </source>
</evidence>
<dbReference type="InterPro" id="IPR009075">
    <property type="entry name" value="AcylCo_DH/oxidase_C"/>
</dbReference>
<feature type="domain" description="Acetyl-CoA dehydrogenase-like C-terminal" evidence="7">
    <location>
        <begin position="470"/>
        <end position="589"/>
    </location>
</feature>
<evidence type="ECO:0000256" key="1">
    <source>
        <dbReference type="ARBA" id="ARBA00001974"/>
    </source>
</evidence>
<feature type="domain" description="Acyl-CoA dehydrogenase/oxidase N-terminal" evidence="6">
    <location>
        <begin position="38"/>
        <end position="155"/>
    </location>
</feature>
<evidence type="ECO:0000256" key="3">
    <source>
        <dbReference type="ARBA" id="ARBA00023002"/>
    </source>
</evidence>
<dbReference type="Pfam" id="PF02771">
    <property type="entry name" value="Acyl-CoA_dh_N"/>
    <property type="match status" value="1"/>
</dbReference>
<dbReference type="Pfam" id="PF00441">
    <property type="entry name" value="Acyl-CoA_dh_1"/>
    <property type="match status" value="1"/>
</dbReference>
<dbReference type="RefSeq" id="WP_217735025.1">
    <property type="nucleotide sequence ID" value="NZ_JAHSPR010000005.1"/>
</dbReference>
<feature type="domain" description="Acyl-CoA dehydrogenase/oxidase C-terminal" evidence="4">
    <location>
        <begin position="289"/>
        <end position="453"/>
    </location>
</feature>
<keyword evidence="2" id="KW-0285">Flavoprotein</keyword>
<feature type="domain" description="Acyl-CoA oxidase/dehydrogenase middle" evidence="5">
    <location>
        <begin position="161"/>
        <end position="264"/>
    </location>
</feature>